<organism evidence="1 2">
    <name type="scientific">Tetrahymena thermophila (strain SB210)</name>
    <dbReference type="NCBI Taxonomy" id="312017"/>
    <lineage>
        <taxon>Eukaryota</taxon>
        <taxon>Sar</taxon>
        <taxon>Alveolata</taxon>
        <taxon>Ciliophora</taxon>
        <taxon>Intramacronucleata</taxon>
        <taxon>Oligohymenophorea</taxon>
        <taxon>Hymenostomatida</taxon>
        <taxon>Tetrahymenina</taxon>
        <taxon>Tetrahymenidae</taxon>
        <taxon>Tetrahymena</taxon>
    </lineage>
</organism>
<sequence>MLNRRKKSINLSCNNSEIKIRKGSLKIQEIPKNHKSFLIQQNNSIFQNMNSFQSSMHTNLVLNKQLIQSQQQSKIDYQSYDNFDDDNNTSKSNMQNQKINKEYLNFLANSFENRQELSQQFKLLHNKQSNLSKIDNSNIELSKLNDADSQEIYNETLFLNIQSNKNSQSQRREEEYISSSPMIENKIMKFNFSYTPSIDVFKYNNQQENYQN</sequence>
<dbReference type="InParanoid" id="I7MI59"/>
<accession>I7MI59</accession>
<dbReference type="AlphaFoldDB" id="I7MI59"/>
<dbReference type="Proteomes" id="UP000009168">
    <property type="component" value="Unassembled WGS sequence"/>
</dbReference>
<dbReference type="KEGG" id="tet:TTHERM_00145160"/>
<protein>
    <submittedName>
        <fullName evidence="1">Cyclic nucleotide-binding domain protein, putative</fullName>
    </submittedName>
</protein>
<evidence type="ECO:0000313" key="2">
    <source>
        <dbReference type="Proteomes" id="UP000009168"/>
    </source>
</evidence>
<name>I7MI59_TETTS</name>
<dbReference type="EMBL" id="GG662793">
    <property type="protein sequence ID" value="EAR90911.2"/>
    <property type="molecule type" value="Genomic_DNA"/>
</dbReference>
<reference evidence="2" key="1">
    <citation type="journal article" date="2006" name="PLoS Biol.">
        <title>Macronuclear genome sequence of the ciliate Tetrahymena thermophila, a model eukaryote.</title>
        <authorList>
            <person name="Eisen J.A."/>
            <person name="Coyne R.S."/>
            <person name="Wu M."/>
            <person name="Wu D."/>
            <person name="Thiagarajan M."/>
            <person name="Wortman J.R."/>
            <person name="Badger J.H."/>
            <person name="Ren Q."/>
            <person name="Amedeo P."/>
            <person name="Jones K.M."/>
            <person name="Tallon L.J."/>
            <person name="Delcher A.L."/>
            <person name="Salzberg S.L."/>
            <person name="Silva J.C."/>
            <person name="Haas B.J."/>
            <person name="Majoros W.H."/>
            <person name="Farzad M."/>
            <person name="Carlton J.M."/>
            <person name="Smith R.K. Jr."/>
            <person name="Garg J."/>
            <person name="Pearlman R.E."/>
            <person name="Karrer K.M."/>
            <person name="Sun L."/>
            <person name="Manning G."/>
            <person name="Elde N.C."/>
            <person name="Turkewitz A.P."/>
            <person name="Asai D.J."/>
            <person name="Wilkes D.E."/>
            <person name="Wang Y."/>
            <person name="Cai H."/>
            <person name="Collins K."/>
            <person name="Stewart B.A."/>
            <person name="Lee S.R."/>
            <person name="Wilamowska K."/>
            <person name="Weinberg Z."/>
            <person name="Ruzzo W.L."/>
            <person name="Wloga D."/>
            <person name="Gaertig J."/>
            <person name="Frankel J."/>
            <person name="Tsao C.-C."/>
            <person name="Gorovsky M.A."/>
            <person name="Keeling P.J."/>
            <person name="Waller R.F."/>
            <person name="Patron N.J."/>
            <person name="Cherry J.M."/>
            <person name="Stover N.A."/>
            <person name="Krieger C.J."/>
            <person name="del Toro C."/>
            <person name="Ryder H.F."/>
            <person name="Williamson S.C."/>
            <person name="Barbeau R.A."/>
            <person name="Hamilton E.P."/>
            <person name="Orias E."/>
        </authorList>
    </citation>
    <scope>NUCLEOTIDE SEQUENCE [LARGE SCALE GENOMIC DNA]</scope>
    <source>
        <strain evidence="2">SB210</strain>
    </source>
</reference>
<dbReference type="RefSeq" id="XP_001011156.2">
    <property type="nucleotide sequence ID" value="XM_001011156.2"/>
</dbReference>
<gene>
    <name evidence="1" type="ORF">TTHERM_00145160</name>
</gene>
<keyword evidence="2" id="KW-1185">Reference proteome</keyword>
<evidence type="ECO:0000313" key="1">
    <source>
        <dbReference type="EMBL" id="EAR90911.2"/>
    </source>
</evidence>
<proteinExistence type="predicted"/>
<dbReference type="GeneID" id="7836576"/>